<dbReference type="Proteomes" id="UP000614216">
    <property type="component" value="Unassembled WGS sequence"/>
</dbReference>
<evidence type="ECO:0000313" key="2">
    <source>
        <dbReference type="EMBL" id="MBL6449390.1"/>
    </source>
</evidence>
<accession>A0A937KGG5</accession>
<proteinExistence type="predicted"/>
<comment type="caution">
    <text evidence="2">The sequence shown here is derived from an EMBL/GenBank/DDBJ whole genome shotgun (WGS) entry which is preliminary data.</text>
</comment>
<dbReference type="InterPro" id="IPR024311">
    <property type="entry name" value="Lipocalin-like"/>
</dbReference>
<evidence type="ECO:0000313" key="3">
    <source>
        <dbReference type="Proteomes" id="UP000614216"/>
    </source>
</evidence>
<reference evidence="2" key="1">
    <citation type="submission" date="2021-01" db="EMBL/GenBank/DDBJ databases">
        <title>Fulvivirga kasyanovii gen. nov., sp nov., a novel member of the phylum Bacteroidetes isolated from seawater in a mussel farm.</title>
        <authorList>
            <person name="Zhao L.-H."/>
            <person name="Wang Z.-J."/>
        </authorList>
    </citation>
    <scope>NUCLEOTIDE SEQUENCE</scope>
    <source>
        <strain evidence="2">29W222</strain>
    </source>
</reference>
<gene>
    <name evidence="2" type="ORF">JMN32_23970</name>
</gene>
<dbReference type="RefSeq" id="WP_202858916.1">
    <property type="nucleotide sequence ID" value="NZ_JAEUGD010000066.1"/>
</dbReference>
<evidence type="ECO:0000259" key="1">
    <source>
        <dbReference type="Pfam" id="PF13924"/>
    </source>
</evidence>
<dbReference type="EMBL" id="JAEUGD010000066">
    <property type="protein sequence ID" value="MBL6449390.1"/>
    <property type="molecule type" value="Genomic_DNA"/>
</dbReference>
<feature type="domain" description="Lipocalin-like" evidence="1">
    <location>
        <begin position="15"/>
        <end position="150"/>
    </location>
</feature>
<organism evidence="2 3">
    <name type="scientific">Fulvivirga marina</name>
    <dbReference type="NCBI Taxonomy" id="2494733"/>
    <lineage>
        <taxon>Bacteria</taxon>
        <taxon>Pseudomonadati</taxon>
        <taxon>Bacteroidota</taxon>
        <taxon>Cytophagia</taxon>
        <taxon>Cytophagales</taxon>
        <taxon>Fulvivirgaceae</taxon>
        <taxon>Fulvivirga</taxon>
    </lineage>
</organism>
<dbReference type="AlphaFoldDB" id="A0A937KGG5"/>
<sequence length="150" mass="17136">MEAQQVTTKLSKEVIGTWKLVSWTFKNDNGEVIDYFGKSPQGILMYTDSGYMSVHIMKNDRKKFKSGGMYDGTTDEIVDAFTSYFAYFGKFIEKEPGVLQHTVEGGTFPNWLGNIEERYGEIEGDRMILSTPPIRTGEHDIVFNVVWKRA</sequence>
<dbReference type="Pfam" id="PF13924">
    <property type="entry name" value="Lipocalin_5"/>
    <property type="match status" value="1"/>
</dbReference>
<keyword evidence="3" id="KW-1185">Reference proteome</keyword>
<protein>
    <submittedName>
        <fullName evidence="2">Lipocalin-like domain-containing protein</fullName>
    </submittedName>
</protein>
<name>A0A937KGG5_9BACT</name>